<dbReference type="SUPFAM" id="SSF161098">
    <property type="entry name" value="MetI-like"/>
    <property type="match status" value="1"/>
</dbReference>
<dbReference type="RefSeq" id="WP_062419180.1">
    <property type="nucleotide sequence ID" value="NZ_DF967974.1"/>
</dbReference>
<comment type="caution">
    <text evidence="9">The sequence shown here is derived from an EMBL/GenBank/DDBJ whole genome shotgun (WGS) entry which is preliminary data.</text>
</comment>
<name>A0A0P6Y7A8_9CHLR</name>
<organism evidence="9 10">
    <name type="scientific">Levilinea saccharolytica</name>
    <dbReference type="NCBI Taxonomy" id="229921"/>
    <lineage>
        <taxon>Bacteria</taxon>
        <taxon>Bacillati</taxon>
        <taxon>Chloroflexota</taxon>
        <taxon>Anaerolineae</taxon>
        <taxon>Anaerolineales</taxon>
        <taxon>Anaerolineaceae</taxon>
        <taxon>Levilinea</taxon>
    </lineage>
</organism>
<dbReference type="STRING" id="229921.ADN01_16475"/>
<keyword evidence="6 7" id="KW-0472">Membrane</keyword>
<evidence type="ECO:0000256" key="4">
    <source>
        <dbReference type="ARBA" id="ARBA00022692"/>
    </source>
</evidence>
<keyword evidence="3" id="KW-1003">Cell membrane</keyword>
<dbReference type="OrthoDB" id="9772184at2"/>
<dbReference type="PROSITE" id="PS50928">
    <property type="entry name" value="ABC_TM1"/>
    <property type="match status" value="1"/>
</dbReference>
<sequence>MAEYLLRRFLQAVFTLLIISMIIFGLISAVPGGIMNAYEDNPDITKEDYARLRAKYGLDDPVPVRYVKWLGNLAQGDWGNSFVSKRPAIEEIGDRLPNTLLLMGVSLFFTLAIAIPLGIYSALKQYSVIDLVLTTLALAGQSLPVFWFGLLLIIVFSVSLQAPGGGPLLPGSGMRTPGEAFNLWDLIRHMILPVTMLSLVSAAGYMRYMRASMLEVIHKDYVRTARGKGLPENLVMTRHALRNALIPIITLVGLDLPYLFGGAIFTETIFAWPGIGRLFFDAALKTDYPVLMAVLMIFSALIIVSSVLVDLIYTAIDPRITLS</sequence>
<dbReference type="InterPro" id="IPR000515">
    <property type="entry name" value="MetI-like"/>
</dbReference>
<keyword evidence="4 7" id="KW-0812">Transmembrane</keyword>
<feature type="transmembrane region" description="Helical" evidence="7">
    <location>
        <begin position="12"/>
        <end position="34"/>
    </location>
</feature>
<dbReference type="Proteomes" id="UP000050501">
    <property type="component" value="Unassembled WGS sequence"/>
</dbReference>
<evidence type="ECO:0000256" key="5">
    <source>
        <dbReference type="ARBA" id="ARBA00022989"/>
    </source>
</evidence>
<evidence type="ECO:0000256" key="2">
    <source>
        <dbReference type="ARBA" id="ARBA00022448"/>
    </source>
</evidence>
<dbReference type="InterPro" id="IPR045621">
    <property type="entry name" value="BPD_transp_1_N"/>
</dbReference>
<keyword evidence="2 7" id="KW-0813">Transport</keyword>
<comment type="similarity">
    <text evidence="7">Belongs to the binding-protein-dependent transport system permease family.</text>
</comment>
<dbReference type="EMBL" id="LGCM01000060">
    <property type="protein sequence ID" value="KPL77479.1"/>
    <property type="molecule type" value="Genomic_DNA"/>
</dbReference>
<keyword evidence="10" id="KW-1185">Reference proteome</keyword>
<dbReference type="Gene3D" id="1.10.3720.10">
    <property type="entry name" value="MetI-like"/>
    <property type="match status" value="1"/>
</dbReference>
<dbReference type="Pfam" id="PF00528">
    <property type="entry name" value="BPD_transp_1"/>
    <property type="match status" value="1"/>
</dbReference>
<gene>
    <name evidence="9" type="ORF">ADN01_16475</name>
</gene>
<feature type="transmembrane region" description="Helical" evidence="7">
    <location>
        <begin position="244"/>
        <end position="270"/>
    </location>
</feature>
<dbReference type="GO" id="GO:0055085">
    <property type="term" value="P:transmembrane transport"/>
    <property type="evidence" value="ECO:0007669"/>
    <property type="project" value="InterPro"/>
</dbReference>
<dbReference type="GO" id="GO:0005886">
    <property type="term" value="C:plasma membrane"/>
    <property type="evidence" value="ECO:0007669"/>
    <property type="project" value="UniProtKB-SubCell"/>
</dbReference>
<feature type="transmembrane region" description="Helical" evidence="7">
    <location>
        <begin position="100"/>
        <end position="123"/>
    </location>
</feature>
<evidence type="ECO:0000256" key="1">
    <source>
        <dbReference type="ARBA" id="ARBA00004651"/>
    </source>
</evidence>
<dbReference type="PANTHER" id="PTHR30465">
    <property type="entry name" value="INNER MEMBRANE ABC TRANSPORTER"/>
    <property type="match status" value="1"/>
</dbReference>
<protein>
    <submittedName>
        <fullName evidence="9">Diguanylate cyclase</fullName>
    </submittedName>
</protein>
<dbReference type="PANTHER" id="PTHR30465:SF0">
    <property type="entry name" value="OLIGOPEPTIDE TRANSPORT SYSTEM PERMEASE PROTEIN APPB"/>
    <property type="match status" value="1"/>
</dbReference>
<keyword evidence="5 7" id="KW-1133">Transmembrane helix</keyword>
<reference evidence="9 10" key="1">
    <citation type="submission" date="2015-07" db="EMBL/GenBank/DDBJ databases">
        <title>Genome sequence of Levilinea saccharolytica DSM 16555.</title>
        <authorList>
            <person name="Hemp J."/>
            <person name="Ward L.M."/>
            <person name="Pace L.A."/>
            <person name="Fischer W.W."/>
        </authorList>
    </citation>
    <scope>NUCLEOTIDE SEQUENCE [LARGE SCALE GENOMIC DNA]</scope>
    <source>
        <strain evidence="9 10">KIBI-1</strain>
    </source>
</reference>
<dbReference type="Pfam" id="PF19300">
    <property type="entry name" value="BPD_transp_1_N"/>
    <property type="match status" value="1"/>
</dbReference>
<feature type="domain" description="ABC transmembrane type-1" evidence="8">
    <location>
        <begin position="96"/>
        <end position="313"/>
    </location>
</feature>
<evidence type="ECO:0000259" key="8">
    <source>
        <dbReference type="PROSITE" id="PS50928"/>
    </source>
</evidence>
<comment type="subcellular location">
    <subcellularLocation>
        <location evidence="1 7">Cell membrane</location>
        <topology evidence="1 7">Multi-pass membrane protein</topology>
    </subcellularLocation>
</comment>
<dbReference type="CDD" id="cd06261">
    <property type="entry name" value="TM_PBP2"/>
    <property type="match status" value="1"/>
</dbReference>
<feature type="transmembrane region" description="Helical" evidence="7">
    <location>
        <begin position="186"/>
        <end position="205"/>
    </location>
</feature>
<feature type="transmembrane region" description="Helical" evidence="7">
    <location>
        <begin position="290"/>
        <end position="313"/>
    </location>
</feature>
<proteinExistence type="inferred from homology"/>
<feature type="transmembrane region" description="Helical" evidence="7">
    <location>
        <begin position="144"/>
        <end position="166"/>
    </location>
</feature>
<dbReference type="AlphaFoldDB" id="A0A0P6Y7A8"/>
<dbReference type="PATRIC" id="fig|229921.5.peg.2739"/>
<evidence type="ECO:0000256" key="7">
    <source>
        <dbReference type="RuleBase" id="RU363032"/>
    </source>
</evidence>
<evidence type="ECO:0000256" key="6">
    <source>
        <dbReference type="ARBA" id="ARBA00023136"/>
    </source>
</evidence>
<evidence type="ECO:0000256" key="3">
    <source>
        <dbReference type="ARBA" id="ARBA00022475"/>
    </source>
</evidence>
<evidence type="ECO:0000313" key="9">
    <source>
        <dbReference type="EMBL" id="KPL77479.1"/>
    </source>
</evidence>
<accession>A0A0P6Y7A8</accession>
<evidence type="ECO:0000313" key="10">
    <source>
        <dbReference type="Proteomes" id="UP000050501"/>
    </source>
</evidence>
<dbReference type="InterPro" id="IPR035906">
    <property type="entry name" value="MetI-like_sf"/>
</dbReference>